<comment type="caution">
    <text evidence="1">The sequence shown here is derived from an EMBL/GenBank/DDBJ whole genome shotgun (WGS) entry which is preliminary data.</text>
</comment>
<dbReference type="Proteomes" id="UP000659438">
    <property type="component" value="Unassembled WGS sequence"/>
</dbReference>
<evidence type="ECO:0000313" key="1">
    <source>
        <dbReference type="EMBL" id="MBC3396890.1"/>
    </source>
</evidence>
<reference evidence="1" key="2">
    <citation type="submission" date="2020-07" db="EMBL/GenBank/DDBJ databases">
        <authorList>
            <person name="Lood C."/>
            <person name="Girard L."/>
        </authorList>
    </citation>
    <scope>NUCLEOTIDE SEQUENCE</scope>
    <source>
        <strain evidence="1">SWRI102</strain>
    </source>
</reference>
<dbReference type="SUPFAM" id="SSF81901">
    <property type="entry name" value="HCP-like"/>
    <property type="match status" value="1"/>
</dbReference>
<dbReference type="RefSeq" id="WP_186639461.1">
    <property type="nucleotide sequence ID" value="NZ_JABWQX020000001.1"/>
</dbReference>
<evidence type="ECO:0000313" key="2">
    <source>
        <dbReference type="EMBL" id="MBV4550166.1"/>
    </source>
</evidence>
<dbReference type="Gene3D" id="1.25.40.10">
    <property type="entry name" value="Tetratricopeptide repeat domain"/>
    <property type="match status" value="1"/>
</dbReference>
<evidence type="ECO:0000313" key="3">
    <source>
        <dbReference type="Proteomes" id="UP000659438"/>
    </source>
</evidence>
<dbReference type="SMART" id="SM00671">
    <property type="entry name" value="SEL1"/>
    <property type="match status" value="2"/>
</dbReference>
<dbReference type="PROSITE" id="PS51257">
    <property type="entry name" value="PROKAR_LIPOPROTEIN"/>
    <property type="match status" value="1"/>
</dbReference>
<dbReference type="InterPro" id="IPR011990">
    <property type="entry name" value="TPR-like_helical_dom_sf"/>
</dbReference>
<reference evidence="1 3" key="1">
    <citation type="journal article" date="2020" name="Microorganisms">
        <title>Reliable Identification of Environmental Pseudomonas Isolates Using the rpoD Gene.</title>
        <authorList>
            <consortium name="The Broad Institute Genome Sequencing Platform"/>
            <person name="Girard L."/>
            <person name="Lood C."/>
            <person name="Rokni-Zadeh H."/>
            <person name="van Noort V."/>
            <person name="Lavigne R."/>
            <person name="De Mot R."/>
        </authorList>
    </citation>
    <scope>NUCLEOTIDE SEQUENCE</scope>
    <source>
        <strain evidence="1 3">SWRI102</strain>
    </source>
</reference>
<dbReference type="Pfam" id="PF08238">
    <property type="entry name" value="Sel1"/>
    <property type="match status" value="2"/>
</dbReference>
<sequence length="322" mass="35050">MQKNIVLIGLMIALGGCQSMKDLGKSTVEYLEESRTTPMERYLAELRNPSVPLGTFDDALDGNQGKACRQTTHYRTVQPSDLQLVISASEGGIPTCQHVLGTFYESGTGVGQNTARARSLYLQAAPADPYAYVELARMARDGIDEPVDPVKARDYYTRAGIGGVVGLGGLMEQGKGGAQDVSGALKLYVDATQKYGDPAWKAMRPLLALGLELDAEQVQKYNRVWIGGLLRQMRFELWRSYELGGLNHSGQTLTIRVLFRFSTGSPKPKVYLAESSGDPVIDTAVVSAVYRLTMKDPYMLPAGQETFDFVAPVVLSPSAKRG</sequence>
<gene>
    <name evidence="2" type="ORF">HU742_003290</name>
    <name evidence="1" type="ORF">HU742_16890</name>
</gene>
<accession>A0A923FSK5</accession>
<reference evidence="2" key="3">
    <citation type="submission" date="2021-06" db="EMBL/GenBank/DDBJ databases">
        <title>Updating the genus Pseudomonas: Description of 43 new species and partition of the Pseudomonas putida group.</title>
        <authorList>
            <person name="Girard L."/>
            <person name="Lood C."/>
            <person name="Vandamme P."/>
            <person name="Rokni-Zadeh H."/>
            <person name="Van Noort V."/>
            <person name="Hofte M."/>
            <person name="Lavigne R."/>
            <person name="De Mot R."/>
        </authorList>
    </citation>
    <scope>NUCLEOTIDE SEQUENCE</scope>
    <source>
        <strain evidence="2">SWRI102</strain>
    </source>
</reference>
<dbReference type="AlphaFoldDB" id="A0A923FSK5"/>
<dbReference type="EMBL" id="JABWQX020000001">
    <property type="protein sequence ID" value="MBV4550166.1"/>
    <property type="molecule type" value="Genomic_DNA"/>
</dbReference>
<name>A0A923FSK5_9PSED</name>
<protein>
    <submittedName>
        <fullName evidence="2">SEL1-like repeat protein</fullName>
    </submittedName>
    <submittedName>
        <fullName evidence="1">Sel1 repeat family protein</fullName>
    </submittedName>
</protein>
<dbReference type="EMBL" id="JABWQX010000005">
    <property type="protein sequence ID" value="MBC3396890.1"/>
    <property type="molecule type" value="Genomic_DNA"/>
</dbReference>
<dbReference type="InterPro" id="IPR006597">
    <property type="entry name" value="Sel1-like"/>
</dbReference>
<organism evidence="1">
    <name type="scientific">Pseudomonas marvdashtae</name>
    <dbReference type="NCBI Taxonomy" id="2745500"/>
    <lineage>
        <taxon>Bacteria</taxon>
        <taxon>Pseudomonadati</taxon>
        <taxon>Pseudomonadota</taxon>
        <taxon>Gammaproteobacteria</taxon>
        <taxon>Pseudomonadales</taxon>
        <taxon>Pseudomonadaceae</taxon>
        <taxon>Pseudomonas</taxon>
    </lineage>
</organism>
<proteinExistence type="predicted"/>
<keyword evidence="3" id="KW-1185">Reference proteome</keyword>